<comment type="caution">
    <text evidence="1">The sequence shown here is derived from an EMBL/GenBank/DDBJ whole genome shotgun (WGS) entry which is preliminary data.</text>
</comment>
<organism evidence="1 2">
    <name type="scientific">Photobacterium galatheae</name>
    <dbReference type="NCBI Taxonomy" id="1654360"/>
    <lineage>
        <taxon>Bacteria</taxon>
        <taxon>Pseudomonadati</taxon>
        <taxon>Pseudomonadota</taxon>
        <taxon>Gammaproteobacteria</taxon>
        <taxon>Vibrionales</taxon>
        <taxon>Vibrionaceae</taxon>
        <taxon>Photobacterium</taxon>
    </lineage>
</organism>
<dbReference type="AlphaFoldDB" id="A0A066RPN7"/>
<protein>
    <submittedName>
        <fullName evidence="1">Uncharacterized protein</fullName>
    </submittedName>
</protein>
<evidence type="ECO:0000313" key="2">
    <source>
        <dbReference type="Proteomes" id="UP000027192"/>
    </source>
</evidence>
<dbReference type="RefSeq" id="WP_036757499.1">
    <property type="nucleotide sequence ID" value="NZ_JAGSGC010000025.1"/>
</dbReference>
<dbReference type="Proteomes" id="UP000027192">
    <property type="component" value="Unassembled WGS sequence"/>
</dbReference>
<evidence type="ECO:0000313" key="1">
    <source>
        <dbReference type="EMBL" id="KDM89632.1"/>
    </source>
</evidence>
<dbReference type="OrthoDB" id="5889969at2"/>
<accession>A0A066RPN7</accession>
<sequence length="118" mass="13271">MSEQALSLVLALNTEIPDREAQINAAVKAAEAQFQPLFYELAWTDDPHMTIVPDSMVIKDIVIEGAKVTVTVDFSWSVFQACLIVENLAKNEAKLQFELAGDSLVMNQVFPPRWRYDN</sequence>
<reference evidence="1 2" key="1">
    <citation type="submission" date="2014-04" db="EMBL/GenBank/DDBJ databases">
        <title>Draft genome sequence of Photobacterium halotolerans S2753: a solonamide, ngercheumicin and holomycin producer.</title>
        <authorList>
            <person name="Machado H.R."/>
            <person name="Gram L."/>
        </authorList>
    </citation>
    <scope>NUCLEOTIDE SEQUENCE [LARGE SCALE GENOMIC DNA]</scope>
    <source>
        <strain evidence="1 2">S2753</strain>
    </source>
</reference>
<name>A0A066RPN7_9GAMM</name>
<gene>
    <name evidence="1" type="ORF">EA58_21590</name>
</gene>
<keyword evidence="2" id="KW-1185">Reference proteome</keyword>
<dbReference type="EMBL" id="JMIB01000057">
    <property type="protein sequence ID" value="KDM89632.1"/>
    <property type="molecule type" value="Genomic_DNA"/>
</dbReference>
<proteinExistence type="predicted"/>